<evidence type="ECO:0000313" key="4">
    <source>
        <dbReference type="Proteomes" id="UP000194664"/>
    </source>
</evidence>
<dbReference type="AlphaFoldDB" id="A0A251X236"/>
<name>A0A251X236_9RHOB</name>
<keyword evidence="1" id="KW-0175">Coiled coil</keyword>
<keyword evidence="2" id="KW-0472">Membrane</keyword>
<keyword evidence="2" id="KW-1133">Transmembrane helix</keyword>
<dbReference type="PANTHER" id="PTHR32309">
    <property type="entry name" value="TYROSINE-PROTEIN KINASE"/>
    <property type="match status" value="1"/>
</dbReference>
<keyword evidence="4" id="KW-1185">Reference proteome</keyword>
<dbReference type="Proteomes" id="UP000194664">
    <property type="component" value="Unassembled WGS sequence"/>
</dbReference>
<dbReference type="GO" id="GO:0004713">
    <property type="term" value="F:protein tyrosine kinase activity"/>
    <property type="evidence" value="ECO:0007669"/>
    <property type="project" value="TreeGrafter"/>
</dbReference>
<gene>
    <name evidence="3" type="ORF">BVC71_02970</name>
</gene>
<feature type="coiled-coil region" evidence="1">
    <location>
        <begin position="171"/>
        <end position="242"/>
    </location>
</feature>
<keyword evidence="2" id="KW-0812">Transmembrane</keyword>
<accession>A0A251X236</accession>
<dbReference type="OrthoDB" id="7800844at2"/>
<dbReference type="PANTHER" id="PTHR32309:SF13">
    <property type="entry name" value="FERRIC ENTEROBACTIN TRANSPORT PROTEIN FEPE"/>
    <property type="match status" value="1"/>
</dbReference>
<evidence type="ECO:0000256" key="1">
    <source>
        <dbReference type="SAM" id="Coils"/>
    </source>
</evidence>
<evidence type="ECO:0000256" key="2">
    <source>
        <dbReference type="SAM" id="Phobius"/>
    </source>
</evidence>
<feature type="transmembrane region" description="Helical" evidence="2">
    <location>
        <begin position="344"/>
        <end position="364"/>
    </location>
</feature>
<proteinExistence type="predicted"/>
<dbReference type="GO" id="GO:0005886">
    <property type="term" value="C:plasma membrane"/>
    <property type="evidence" value="ECO:0007669"/>
    <property type="project" value="TreeGrafter"/>
</dbReference>
<reference evidence="3 4" key="1">
    <citation type="submission" date="2016-12" db="EMBL/GenBank/DDBJ databases">
        <title>The draft genome sequence of HSLHS2.</title>
        <authorList>
            <person name="Hu D."/>
            <person name="Wang L."/>
            <person name="Shao Z."/>
        </authorList>
    </citation>
    <scope>NUCLEOTIDE SEQUENCE [LARGE SCALE GENOMIC DNA]</scope>
    <source>
        <strain evidence="3">MCCC 1A06712</strain>
    </source>
</reference>
<sequence>MQKARSRISLVTLLFIVVVIVPTFVTGYYALVTKAPLFRSQTQFAVEDRQQGSSKMLGGLATAIGIVSGEPSAIYSVKRFIESPDALNALEEVFGFAEYYRAPYGDYFTQLPDSASSDAILAYYQRHVVARVSSKENIISLEVSAFDAATAQAIADNLLRIVEAFVNDLNARALNDQVRFQQANVEAAQQNVLDARLALTEWRNRNGAVDPMAQVQMLQGMIGNLETELSSVQSDLSLLEESEDADRFKPRIDALQDQERIILRQISSARDRLASSAEGAVSMQIDEYERLYAALEFAANDLELATMSLETARQVILQQQKYLLIISNPSLPSDRTFPILTKHVPIVFVACMLIFAIIALFANVTRDYRRV</sequence>
<dbReference type="EMBL" id="MSPP01000001">
    <property type="protein sequence ID" value="OUD10475.1"/>
    <property type="molecule type" value="Genomic_DNA"/>
</dbReference>
<dbReference type="InterPro" id="IPR050445">
    <property type="entry name" value="Bact_polysacc_biosynth/exp"/>
</dbReference>
<evidence type="ECO:0008006" key="5">
    <source>
        <dbReference type="Google" id="ProtNLM"/>
    </source>
</evidence>
<evidence type="ECO:0000313" key="3">
    <source>
        <dbReference type="EMBL" id="OUD10475.1"/>
    </source>
</evidence>
<feature type="transmembrane region" description="Helical" evidence="2">
    <location>
        <begin position="12"/>
        <end position="31"/>
    </location>
</feature>
<organism evidence="3 4">
    <name type="scientific">Marivivens niveibacter</name>
    <dbReference type="NCBI Taxonomy" id="1930667"/>
    <lineage>
        <taxon>Bacteria</taxon>
        <taxon>Pseudomonadati</taxon>
        <taxon>Pseudomonadota</taxon>
        <taxon>Alphaproteobacteria</taxon>
        <taxon>Rhodobacterales</taxon>
        <taxon>Paracoccaceae</taxon>
        <taxon>Marivivens group</taxon>
        <taxon>Marivivens</taxon>
    </lineage>
</organism>
<dbReference type="RefSeq" id="WP_086450128.1">
    <property type="nucleotide sequence ID" value="NZ_MSPP01000001.1"/>
</dbReference>
<comment type="caution">
    <text evidence="3">The sequence shown here is derived from an EMBL/GenBank/DDBJ whole genome shotgun (WGS) entry which is preliminary data.</text>
</comment>
<protein>
    <recommendedName>
        <fullName evidence="5">Capsule biosynthesis protein</fullName>
    </recommendedName>
</protein>